<dbReference type="PANTHER" id="PTHR46268">
    <property type="entry name" value="STRESS RESPONSE PROTEIN NHAX"/>
    <property type="match status" value="1"/>
</dbReference>
<feature type="domain" description="UspA" evidence="2">
    <location>
        <begin position="1"/>
        <end position="146"/>
    </location>
</feature>
<evidence type="ECO:0000256" key="1">
    <source>
        <dbReference type="ARBA" id="ARBA00008791"/>
    </source>
</evidence>
<dbReference type="RefSeq" id="WP_342805655.1">
    <property type="nucleotide sequence ID" value="NZ_JAOPJZ010000001.1"/>
</dbReference>
<evidence type="ECO:0000313" key="3">
    <source>
        <dbReference type="EMBL" id="MCU4750657.1"/>
    </source>
</evidence>
<gene>
    <name evidence="3" type="ORF">OB919_01460</name>
</gene>
<comment type="caution">
    <text evidence="3">The sequence shown here is derived from an EMBL/GenBank/DDBJ whole genome shotgun (WGS) entry which is preliminary data.</text>
</comment>
<dbReference type="AlphaFoldDB" id="A0AAP3E5F2"/>
<dbReference type="SUPFAM" id="SSF52402">
    <property type="entry name" value="Adenine nucleotide alpha hydrolases-like"/>
    <property type="match status" value="1"/>
</dbReference>
<dbReference type="CDD" id="cd00293">
    <property type="entry name" value="USP-like"/>
    <property type="match status" value="1"/>
</dbReference>
<dbReference type="Gene3D" id="3.40.50.620">
    <property type="entry name" value="HUPs"/>
    <property type="match status" value="1"/>
</dbReference>
<dbReference type="Pfam" id="PF00582">
    <property type="entry name" value="Usp"/>
    <property type="match status" value="1"/>
</dbReference>
<dbReference type="PANTHER" id="PTHR46268:SF24">
    <property type="entry name" value="UNIVERSAL STRESS PROTEIN"/>
    <property type="match status" value="1"/>
</dbReference>
<reference evidence="3 4" key="1">
    <citation type="submission" date="2022-09" db="EMBL/GenBank/DDBJ databases">
        <title>Enrichment on poylsaccharides allowed isolation of novel metabolic and taxonomic groups of Haloarchaea.</title>
        <authorList>
            <person name="Sorokin D.Y."/>
            <person name="Elcheninov A.G."/>
            <person name="Khizhniak T.V."/>
            <person name="Kolganova T.V."/>
            <person name="Kublanov I.V."/>
        </authorList>
    </citation>
    <scope>NUCLEOTIDE SEQUENCE [LARGE SCALE GENOMIC DNA]</scope>
    <source>
        <strain evidence="3 4">AArc-curdl1</strain>
    </source>
</reference>
<organism evidence="3 4">
    <name type="scientific">Natronosalvus hydrolyticus</name>
    <dbReference type="NCBI Taxonomy" id="2979988"/>
    <lineage>
        <taxon>Archaea</taxon>
        <taxon>Methanobacteriati</taxon>
        <taxon>Methanobacteriota</taxon>
        <taxon>Stenosarchaea group</taxon>
        <taxon>Halobacteria</taxon>
        <taxon>Halobacteriales</taxon>
        <taxon>Natrialbaceae</taxon>
        <taxon>Natronosalvus</taxon>
    </lineage>
</organism>
<sequence>MTSRVLVPVDGSTLSLRALRHALREFPDADVTAYHVVDLFDPAPPAAAESSYEPMLGTEEWYQYVGELRDQLFADVAEVAADYGQSVETDSDVGDPARLVVEYATEETVDHVVIGAHGRTEPQRPLFGTVAETVVRRSPVPVTVVR</sequence>
<evidence type="ECO:0000259" key="2">
    <source>
        <dbReference type="Pfam" id="PF00582"/>
    </source>
</evidence>
<dbReference type="PRINTS" id="PR01438">
    <property type="entry name" value="UNVRSLSTRESS"/>
</dbReference>
<dbReference type="EMBL" id="JAOPJZ010000001">
    <property type="protein sequence ID" value="MCU4750657.1"/>
    <property type="molecule type" value="Genomic_DNA"/>
</dbReference>
<protein>
    <submittedName>
        <fullName evidence="3">Universal stress protein</fullName>
    </submittedName>
</protein>
<dbReference type="InterPro" id="IPR006016">
    <property type="entry name" value="UspA"/>
</dbReference>
<dbReference type="InterPro" id="IPR014729">
    <property type="entry name" value="Rossmann-like_a/b/a_fold"/>
</dbReference>
<keyword evidence="4" id="KW-1185">Reference proteome</keyword>
<comment type="similarity">
    <text evidence="1">Belongs to the universal stress protein A family.</text>
</comment>
<proteinExistence type="inferred from homology"/>
<dbReference type="InterPro" id="IPR006015">
    <property type="entry name" value="Universal_stress_UspA"/>
</dbReference>
<name>A0AAP3E5F2_9EURY</name>
<dbReference type="Proteomes" id="UP001321047">
    <property type="component" value="Unassembled WGS sequence"/>
</dbReference>
<accession>A0AAP3E5F2</accession>
<evidence type="ECO:0000313" key="4">
    <source>
        <dbReference type="Proteomes" id="UP001321047"/>
    </source>
</evidence>